<keyword evidence="2 5" id="KW-0812">Transmembrane</keyword>
<evidence type="ECO:0000256" key="4">
    <source>
        <dbReference type="ARBA" id="ARBA00023136"/>
    </source>
</evidence>
<comment type="subcellular location">
    <subcellularLocation>
        <location evidence="1">Membrane</location>
        <topology evidence="1">Multi-pass membrane protein</topology>
    </subcellularLocation>
</comment>
<dbReference type="EMBL" id="AAQH01000007">
    <property type="protein sequence ID" value="EAT12375.1"/>
    <property type="molecule type" value="Genomic_DNA"/>
</dbReference>
<feature type="transmembrane region" description="Helical" evidence="5">
    <location>
        <begin position="165"/>
        <end position="192"/>
    </location>
</feature>
<dbReference type="Pfam" id="PF04893">
    <property type="entry name" value="Yip1"/>
    <property type="match status" value="1"/>
</dbReference>
<evidence type="ECO:0000256" key="2">
    <source>
        <dbReference type="ARBA" id="ARBA00022692"/>
    </source>
</evidence>
<protein>
    <recommendedName>
        <fullName evidence="6">Yip1 domain-containing protein</fullName>
    </recommendedName>
</protein>
<evidence type="ECO:0000313" key="8">
    <source>
        <dbReference type="Proteomes" id="UP000004263"/>
    </source>
</evidence>
<evidence type="ECO:0000256" key="5">
    <source>
        <dbReference type="SAM" id="Phobius"/>
    </source>
</evidence>
<feature type="transmembrane region" description="Helical" evidence="5">
    <location>
        <begin position="131"/>
        <end position="153"/>
    </location>
</feature>
<dbReference type="InterPro" id="IPR006977">
    <property type="entry name" value="Yip1_dom"/>
</dbReference>
<evidence type="ECO:0000313" key="7">
    <source>
        <dbReference type="EMBL" id="EAT12375.1"/>
    </source>
</evidence>
<proteinExistence type="predicted"/>
<dbReference type="OrthoDB" id="9808452at2"/>
<dbReference type="GO" id="GO:0016020">
    <property type="term" value="C:membrane"/>
    <property type="evidence" value="ECO:0007669"/>
    <property type="project" value="UniProtKB-SubCell"/>
</dbReference>
<keyword evidence="4 5" id="KW-0472">Membrane</keyword>
<dbReference type="RefSeq" id="WP_007018184.1">
    <property type="nucleotide sequence ID" value="NZ_CH724116.1"/>
</dbReference>
<keyword evidence="3 5" id="KW-1133">Transmembrane helix</keyword>
<comment type="caution">
    <text evidence="7">The sequence shown here is derived from an EMBL/GenBank/DDBJ whole genome shotgun (WGS) entry which is preliminary data.</text>
</comment>
<evidence type="ECO:0000256" key="3">
    <source>
        <dbReference type="ARBA" id="ARBA00022989"/>
    </source>
</evidence>
<feature type="transmembrane region" description="Helical" evidence="5">
    <location>
        <begin position="107"/>
        <end position="125"/>
    </location>
</feature>
<feature type="transmembrane region" description="Helical" evidence="5">
    <location>
        <begin position="75"/>
        <end position="95"/>
    </location>
</feature>
<dbReference type="Proteomes" id="UP000004263">
    <property type="component" value="Unassembled WGS sequence"/>
</dbReference>
<evidence type="ECO:0000259" key="6">
    <source>
        <dbReference type="Pfam" id="PF04893"/>
    </source>
</evidence>
<keyword evidence="8" id="KW-1185">Reference proteome</keyword>
<gene>
    <name evidence="7" type="ORF">RED65_16096</name>
</gene>
<dbReference type="AlphaFoldDB" id="Q1N2N2"/>
<name>Q1N2N2_9GAMM</name>
<feature type="transmembrane region" description="Helical" evidence="5">
    <location>
        <begin position="30"/>
        <end position="55"/>
    </location>
</feature>
<accession>Q1N2N2</accession>
<reference evidence="7 8" key="1">
    <citation type="submission" date="2006-03" db="EMBL/GenBank/DDBJ databases">
        <authorList>
            <person name="Pinhassi J."/>
            <person name="Pedros-Alio C."/>
            <person name="Ferriera S."/>
            <person name="Johnson J."/>
            <person name="Kravitz S."/>
            <person name="Halpern A."/>
            <person name="Remington K."/>
            <person name="Beeson K."/>
            <person name="Tran B."/>
            <person name="Rogers Y.-H."/>
            <person name="Friedman R."/>
            <person name="Venter J.C."/>
        </authorList>
    </citation>
    <scope>NUCLEOTIDE SEQUENCE [LARGE SCALE GENOMIC DNA]</scope>
    <source>
        <strain evidence="7 8">RED65</strain>
    </source>
</reference>
<evidence type="ECO:0000256" key="1">
    <source>
        <dbReference type="ARBA" id="ARBA00004141"/>
    </source>
</evidence>
<sequence>MYFQHMFGLLYHPKAEWDSIKKEQHSLTHIYLTHLAILALIPPFALLVGTTQFGWSFIGKEFYYLTFESALPLAVGFYFALLVGMYLMAYCTYWMEKTFGADASLERCLLFTTYTSTPMFLSGLIGLVPILWLDVFVVMAAVAYTVYLLYAGVPIFMNIPEERGFIFASSILTVGLCALVGLMAATVVLWSIGFSPQIIMG</sequence>
<dbReference type="STRING" id="207949.RED65_16096"/>
<feature type="domain" description="Yip1" evidence="6">
    <location>
        <begin position="7"/>
        <end position="181"/>
    </location>
</feature>
<dbReference type="HOGENOM" id="CLU_099801_0_0_6"/>
<organism evidence="7 8">
    <name type="scientific">Bermanella marisrubri</name>
    <dbReference type="NCBI Taxonomy" id="207949"/>
    <lineage>
        <taxon>Bacteria</taxon>
        <taxon>Pseudomonadati</taxon>
        <taxon>Pseudomonadota</taxon>
        <taxon>Gammaproteobacteria</taxon>
        <taxon>Oceanospirillales</taxon>
        <taxon>Oceanospirillaceae</taxon>
        <taxon>Bermanella</taxon>
    </lineage>
</organism>